<evidence type="ECO:0000313" key="3">
    <source>
        <dbReference type="Proteomes" id="UP000001918"/>
    </source>
</evidence>
<evidence type="ECO:0000256" key="1">
    <source>
        <dbReference type="SAM" id="MobiDB-lite"/>
    </source>
</evidence>
<dbReference type="KEGG" id="tcu:Tcur_0459"/>
<evidence type="ECO:0000313" key="2">
    <source>
        <dbReference type="EMBL" id="ACY96057.1"/>
    </source>
</evidence>
<dbReference type="Proteomes" id="UP000001918">
    <property type="component" value="Chromosome"/>
</dbReference>
<name>D1A3D2_THECD</name>
<dbReference type="EMBL" id="CP001738">
    <property type="protein sequence ID" value="ACY96057.1"/>
    <property type="molecule type" value="Genomic_DNA"/>
</dbReference>
<dbReference type="eggNOG" id="ENOG502ZT5W">
    <property type="taxonomic scope" value="Bacteria"/>
</dbReference>
<dbReference type="HOGENOM" id="CLU_116294_1_0_11"/>
<feature type="compositionally biased region" description="Polar residues" evidence="1">
    <location>
        <begin position="124"/>
        <end position="146"/>
    </location>
</feature>
<dbReference type="OrthoDB" id="3544267at2"/>
<gene>
    <name evidence="2" type="ordered locus">Tcur_0459</name>
</gene>
<accession>D1A3D2</accession>
<reference evidence="2 3" key="1">
    <citation type="journal article" date="2011" name="Stand. Genomic Sci.">
        <title>Complete genome sequence of Thermomonospora curvata type strain (B9).</title>
        <authorList>
            <person name="Chertkov O."/>
            <person name="Sikorski J."/>
            <person name="Nolan M."/>
            <person name="Lapidus A."/>
            <person name="Lucas S."/>
            <person name="Del Rio T.G."/>
            <person name="Tice H."/>
            <person name="Cheng J.F."/>
            <person name="Goodwin L."/>
            <person name="Pitluck S."/>
            <person name="Liolios K."/>
            <person name="Ivanova N."/>
            <person name="Mavromatis K."/>
            <person name="Mikhailova N."/>
            <person name="Ovchinnikova G."/>
            <person name="Pati A."/>
            <person name="Chen A."/>
            <person name="Palaniappan K."/>
            <person name="Djao O.D."/>
            <person name="Land M."/>
            <person name="Hauser L."/>
            <person name="Chang Y.J."/>
            <person name="Jeffries C.D."/>
            <person name="Brettin T."/>
            <person name="Han C."/>
            <person name="Detter J.C."/>
            <person name="Rohde M."/>
            <person name="Goker M."/>
            <person name="Woyke T."/>
            <person name="Bristow J."/>
            <person name="Eisen J.A."/>
            <person name="Markowitz V."/>
            <person name="Hugenholtz P."/>
            <person name="Klenk H.P."/>
            <person name="Kyrpides N.C."/>
        </authorList>
    </citation>
    <scope>NUCLEOTIDE SEQUENCE [LARGE SCALE GENOMIC DNA]</scope>
    <source>
        <strain evidence="3">ATCC 19995 / DSM 43183 / JCM 3096 / KCTC 9072 / NBRC 15933 / NCIMB 10081 / Henssen B9</strain>
    </source>
</reference>
<keyword evidence="3" id="KW-1185">Reference proteome</keyword>
<feature type="region of interest" description="Disordered" evidence="1">
    <location>
        <begin position="119"/>
        <end position="146"/>
    </location>
</feature>
<dbReference type="AlphaFoldDB" id="D1A3D2"/>
<protein>
    <submittedName>
        <fullName evidence="2">Uncharacterized protein</fullName>
    </submittedName>
</protein>
<organism evidence="2 3">
    <name type="scientific">Thermomonospora curvata (strain ATCC 19995 / DSM 43183 / JCM 3096 / KCTC 9072 / NBRC 15933 / NCIMB 10081 / Henssen B9)</name>
    <dbReference type="NCBI Taxonomy" id="471852"/>
    <lineage>
        <taxon>Bacteria</taxon>
        <taxon>Bacillati</taxon>
        <taxon>Actinomycetota</taxon>
        <taxon>Actinomycetes</taxon>
        <taxon>Streptosporangiales</taxon>
        <taxon>Thermomonosporaceae</taxon>
        <taxon>Thermomonospora</taxon>
    </lineage>
</organism>
<proteinExistence type="predicted"/>
<dbReference type="RefSeq" id="WP_012850841.1">
    <property type="nucleotide sequence ID" value="NC_013510.1"/>
</dbReference>
<sequence length="146" mass="15865">MLTEALAALAGAAGTGLVTAMTTDVWQQVRTRAARVLGRGDAREEERQQERLERARREVLQAPERQAEEVRRRQGEAWRTRFADLLEDTPQAEAQVRELVAFLAKHAAPAAAAGAVQVNAQASDHAQQANLGQGVQNNTFGSPQAQ</sequence>